<name>A0AAU7J887_9VIRU</name>
<accession>A0AAU7J887</accession>
<sequence>MPDPVPTAAELVRMGPKYAEATGWKKATKKDPAAPTSVRIHPAGHALMGEAMRCNALKAIADGAGDWHPEPPHRRSKGTS</sequence>
<proteinExistence type="predicted"/>
<protein>
    <submittedName>
        <fullName evidence="1">Uncharacterized protein</fullName>
    </submittedName>
</protein>
<evidence type="ECO:0000313" key="1">
    <source>
        <dbReference type="EMBL" id="XBN42222.1"/>
    </source>
</evidence>
<organism evidence="1">
    <name type="scientific">Microbacterium phage Sunny</name>
    <dbReference type="NCBI Taxonomy" id="3144828"/>
    <lineage>
        <taxon>Viruses</taxon>
    </lineage>
</organism>
<dbReference type="EMBL" id="PP763432">
    <property type="protein sequence ID" value="XBN42222.1"/>
    <property type="molecule type" value="Genomic_DNA"/>
</dbReference>
<reference evidence="1" key="1">
    <citation type="submission" date="2024-05" db="EMBL/GenBank/DDBJ databases">
        <title>Complete genome sequence of bacteriophages Merry and Sunny infecting Microbacterium sp. isolated from an alkaline commercial outdoor algal pond.</title>
        <authorList>
            <person name="Levesque A.V."/>
            <person name="Rabines A.J."/>
            <person name="Alrubaiaan E."/>
            <person name="Oliver A."/>
            <person name="Allen E.E."/>
            <person name="Hazlebeck D."/>
            <person name="Pinowska A."/>
            <person name="Traller J.C."/>
            <person name="Zeigler Allen L."/>
        </authorList>
    </citation>
    <scope>NUCLEOTIDE SEQUENCE</scope>
</reference>